<dbReference type="Proteomes" id="UP000485058">
    <property type="component" value="Unassembled WGS sequence"/>
</dbReference>
<gene>
    <name evidence="2" type="ORF">HaLaN_26455</name>
</gene>
<sequence length="132" mass="14472">MSSTLPHPSPNPISLHHTLHSTNGNHHYQHLLFPFPFPIHPHPPNPSTQVNAIRQRNPSTQSVKAVRNPVSPYPSGQLGAGSLEPALEVAANTTLTSHANERTHRLVEAWVRAIAITVQERDDDGRAGREEG</sequence>
<evidence type="ECO:0000256" key="1">
    <source>
        <dbReference type="SAM" id="MobiDB-lite"/>
    </source>
</evidence>
<feature type="non-terminal residue" evidence="2">
    <location>
        <position position="132"/>
    </location>
</feature>
<name>A0A6A0A679_HAELA</name>
<protein>
    <submittedName>
        <fullName evidence="2">Uncharacterized protein</fullName>
    </submittedName>
</protein>
<dbReference type="EMBL" id="BLLF01003718">
    <property type="protein sequence ID" value="GFH28039.1"/>
    <property type="molecule type" value="Genomic_DNA"/>
</dbReference>
<feature type="non-terminal residue" evidence="2">
    <location>
        <position position="1"/>
    </location>
</feature>
<feature type="region of interest" description="Disordered" evidence="1">
    <location>
        <begin position="1"/>
        <end position="21"/>
    </location>
</feature>
<accession>A0A6A0A679</accession>
<organism evidence="2 3">
    <name type="scientific">Haematococcus lacustris</name>
    <name type="common">Green alga</name>
    <name type="synonym">Haematococcus pluvialis</name>
    <dbReference type="NCBI Taxonomy" id="44745"/>
    <lineage>
        <taxon>Eukaryota</taxon>
        <taxon>Viridiplantae</taxon>
        <taxon>Chlorophyta</taxon>
        <taxon>core chlorophytes</taxon>
        <taxon>Chlorophyceae</taxon>
        <taxon>CS clade</taxon>
        <taxon>Chlamydomonadales</taxon>
        <taxon>Haematococcaceae</taxon>
        <taxon>Haematococcus</taxon>
    </lineage>
</organism>
<evidence type="ECO:0000313" key="3">
    <source>
        <dbReference type="Proteomes" id="UP000485058"/>
    </source>
</evidence>
<evidence type="ECO:0000313" key="2">
    <source>
        <dbReference type="EMBL" id="GFH28039.1"/>
    </source>
</evidence>
<feature type="region of interest" description="Disordered" evidence="1">
    <location>
        <begin position="56"/>
        <end position="79"/>
    </location>
</feature>
<reference evidence="2 3" key="1">
    <citation type="submission" date="2020-02" db="EMBL/GenBank/DDBJ databases">
        <title>Draft genome sequence of Haematococcus lacustris strain NIES-144.</title>
        <authorList>
            <person name="Morimoto D."/>
            <person name="Nakagawa S."/>
            <person name="Yoshida T."/>
            <person name="Sawayama S."/>
        </authorList>
    </citation>
    <scope>NUCLEOTIDE SEQUENCE [LARGE SCALE GENOMIC DNA]</scope>
    <source>
        <strain evidence="2 3">NIES-144</strain>
    </source>
</reference>
<comment type="caution">
    <text evidence="2">The sequence shown here is derived from an EMBL/GenBank/DDBJ whole genome shotgun (WGS) entry which is preliminary data.</text>
</comment>
<dbReference type="AlphaFoldDB" id="A0A6A0A679"/>
<keyword evidence="3" id="KW-1185">Reference proteome</keyword>
<proteinExistence type="predicted"/>